<gene>
    <name evidence="10" type="primary">Mrps26</name>
</gene>
<evidence type="ECO:0000256" key="5">
    <source>
        <dbReference type="ARBA" id="ARBA00023128"/>
    </source>
</evidence>
<proteinExistence type="evidence at transcript level"/>
<feature type="region of interest" description="Disordered" evidence="9">
    <location>
        <begin position="36"/>
        <end position="65"/>
    </location>
</feature>
<evidence type="ECO:0000313" key="10">
    <source>
        <dbReference type="EMBL" id="CAB3264004.1"/>
    </source>
</evidence>
<comment type="subcellular location">
    <subcellularLocation>
        <location evidence="1">Mitochondrion</location>
    </subcellularLocation>
</comment>
<evidence type="ECO:0000256" key="8">
    <source>
        <dbReference type="ARBA" id="ARBA00035344"/>
    </source>
</evidence>
<dbReference type="EMBL" id="LR788142">
    <property type="protein sequence ID" value="CAB3264004.1"/>
    <property type="molecule type" value="mRNA"/>
</dbReference>
<evidence type="ECO:0000256" key="6">
    <source>
        <dbReference type="ARBA" id="ARBA00023274"/>
    </source>
</evidence>
<dbReference type="GO" id="GO:0005763">
    <property type="term" value="C:mitochondrial small ribosomal subunit"/>
    <property type="evidence" value="ECO:0007669"/>
    <property type="project" value="InterPro"/>
</dbReference>
<keyword evidence="3" id="KW-0809">Transit peptide</keyword>
<evidence type="ECO:0000256" key="3">
    <source>
        <dbReference type="ARBA" id="ARBA00022946"/>
    </source>
</evidence>
<protein>
    <recommendedName>
        <fullName evidence="7">Small ribosomal subunit protein mS26</fullName>
    </recommendedName>
    <alternativeName>
        <fullName evidence="8">28S ribosomal protein S26, mitochondrial</fullName>
    </alternativeName>
</protein>
<evidence type="ECO:0000256" key="2">
    <source>
        <dbReference type="ARBA" id="ARBA00009672"/>
    </source>
</evidence>
<organism evidence="10">
    <name type="scientific">Phallusia mammillata</name>
    <dbReference type="NCBI Taxonomy" id="59560"/>
    <lineage>
        <taxon>Eukaryota</taxon>
        <taxon>Metazoa</taxon>
        <taxon>Chordata</taxon>
        <taxon>Tunicata</taxon>
        <taxon>Ascidiacea</taxon>
        <taxon>Phlebobranchia</taxon>
        <taxon>Ascidiidae</taxon>
        <taxon>Phallusia</taxon>
    </lineage>
</organism>
<dbReference type="AlphaFoldDB" id="A0A6F9DKN6"/>
<evidence type="ECO:0000256" key="7">
    <source>
        <dbReference type="ARBA" id="ARBA00035138"/>
    </source>
</evidence>
<name>A0A6F9DKN6_9ASCI</name>
<dbReference type="InterPro" id="IPR026140">
    <property type="entry name" value="Ribosomal_mS26"/>
</dbReference>
<evidence type="ECO:0000256" key="4">
    <source>
        <dbReference type="ARBA" id="ARBA00022980"/>
    </source>
</evidence>
<dbReference type="PANTHER" id="PTHR21035">
    <property type="entry name" value="28S RIBOSOMAL PROTEIN S26, MITOCHONDRIAL"/>
    <property type="match status" value="1"/>
</dbReference>
<keyword evidence="4 10" id="KW-0689">Ribosomal protein</keyword>
<dbReference type="Pfam" id="PF14943">
    <property type="entry name" value="MRP-S26"/>
    <property type="match status" value="1"/>
</dbReference>
<accession>A0A6F9DKN6</accession>
<keyword evidence="5" id="KW-0496">Mitochondrion</keyword>
<comment type="similarity">
    <text evidence="2">Belongs to the mitochondrion-specific ribosomal protein mS26 family.</text>
</comment>
<reference evidence="10" key="1">
    <citation type="submission" date="2020-04" db="EMBL/GenBank/DDBJ databases">
        <authorList>
            <person name="Neveu A P."/>
        </authorList>
    </citation>
    <scope>NUCLEOTIDE SEQUENCE</scope>
    <source>
        <tissue evidence="10">Whole embryo</tissue>
    </source>
</reference>
<keyword evidence="6" id="KW-0687">Ribonucleoprotein</keyword>
<sequence>MTAPCKEILCNKLVSYHSAIAASKCMQHPNYMKQQVRYRKPRSLGRAPTKKADPSYFKKSYPTPEDEKHAEPIYLAYNSAMVSIVAAFQEELLEQQQNETVTEKEEELSWNEETHHKKCMDYIMEVNANLQNARSKRLVADKQSVIQMKNDMFDPTQIKKKEFAAKLAVAEQEAANWITLENCEEKVVEAIDFPINVNFAVDNRGFVLKRTAQELNKETM</sequence>
<evidence type="ECO:0000256" key="9">
    <source>
        <dbReference type="SAM" id="MobiDB-lite"/>
    </source>
</evidence>
<dbReference type="PANTHER" id="PTHR21035:SF2">
    <property type="entry name" value="SMALL RIBOSOMAL SUBUNIT PROTEIN MS26"/>
    <property type="match status" value="1"/>
</dbReference>
<evidence type="ECO:0000256" key="1">
    <source>
        <dbReference type="ARBA" id="ARBA00004173"/>
    </source>
</evidence>